<dbReference type="Gene3D" id="3.40.50.300">
    <property type="entry name" value="P-loop containing nucleotide triphosphate hydrolases"/>
    <property type="match status" value="1"/>
</dbReference>
<gene>
    <name evidence="1" type="ORF">GCM10011374_36200</name>
</gene>
<comment type="caution">
    <text evidence="1">The sequence shown here is derived from an EMBL/GenBank/DDBJ whole genome shotgun (WGS) entry which is preliminary data.</text>
</comment>
<organism evidence="1 2">
    <name type="scientific">Kocuria dechangensis</name>
    <dbReference type="NCBI Taxonomy" id="1176249"/>
    <lineage>
        <taxon>Bacteria</taxon>
        <taxon>Bacillati</taxon>
        <taxon>Actinomycetota</taxon>
        <taxon>Actinomycetes</taxon>
        <taxon>Micrococcales</taxon>
        <taxon>Micrococcaceae</taxon>
        <taxon>Kocuria</taxon>
    </lineage>
</organism>
<sequence>MASSFIGLTGYKRSGKDTAGAHLVASHGYTRLALADPIKAILAAIDPLVEGKERRTRDDDSGTVPKKALDESQRIINAISGEIARRGLLVNPTEGRIRPATKMARILNPYCVPVHKDETDRLSTHLAAVHGDWNQLKDEELPAHREIRRLQQVFGTEAGRSVFGEDLWIRLLFAAAATIEGPVVVTDIRFDNEAKAIRDAGGTVIKIHRPDLAASGDIHASEAGVSKKLIDTTIVNDGELERLYVLLDTVVGAPVLAA</sequence>
<dbReference type="AlphaFoldDB" id="A0A917LZU7"/>
<dbReference type="SUPFAM" id="SSF52540">
    <property type="entry name" value="P-loop containing nucleoside triphosphate hydrolases"/>
    <property type="match status" value="1"/>
</dbReference>
<dbReference type="RefSeq" id="WP_188539768.1">
    <property type="nucleotide sequence ID" value="NZ_BMEQ01000031.1"/>
</dbReference>
<dbReference type="InterPro" id="IPR048444">
    <property type="entry name" value="DNMK"/>
</dbReference>
<evidence type="ECO:0000313" key="1">
    <source>
        <dbReference type="EMBL" id="GGG68590.1"/>
    </source>
</evidence>
<evidence type="ECO:0008006" key="3">
    <source>
        <dbReference type="Google" id="ProtNLM"/>
    </source>
</evidence>
<dbReference type="Proteomes" id="UP000638848">
    <property type="component" value="Unassembled WGS sequence"/>
</dbReference>
<dbReference type="EMBL" id="BMEQ01000031">
    <property type="protein sequence ID" value="GGG68590.1"/>
    <property type="molecule type" value="Genomic_DNA"/>
</dbReference>
<proteinExistence type="predicted"/>
<protein>
    <recommendedName>
        <fullName evidence="3">Deoxynucleotide monophosphate kinase</fullName>
    </recommendedName>
</protein>
<dbReference type="Pfam" id="PF21448">
    <property type="entry name" value="DNMK"/>
    <property type="match status" value="2"/>
</dbReference>
<accession>A0A917LZU7</accession>
<dbReference type="InterPro" id="IPR027417">
    <property type="entry name" value="P-loop_NTPase"/>
</dbReference>
<keyword evidence="2" id="KW-1185">Reference proteome</keyword>
<reference evidence="1" key="2">
    <citation type="submission" date="2020-09" db="EMBL/GenBank/DDBJ databases">
        <authorList>
            <person name="Sun Q."/>
            <person name="Zhou Y."/>
        </authorList>
    </citation>
    <scope>NUCLEOTIDE SEQUENCE</scope>
    <source>
        <strain evidence="1">CGMCC 1.12187</strain>
    </source>
</reference>
<name>A0A917LZU7_9MICC</name>
<reference evidence="1" key="1">
    <citation type="journal article" date="2014" name="Int. J. Syst. Evol. Microbiol.">
        <title>Complete genome sequence of Corynebacterium casei LMG S-19264T (=DSM 44701T), isolated from a smear-ripened cheese.</title>
        <authorList>
            <consortium name="US DOE Joint Genome Institute (JGI-PGF)"/>
            <person name="Walter F."/>
            <person name="Albersmeier A."/>
            <person name="Kalinowski J."/>
            <person name="Ruckert C."/>
        </authorList>
    </citation>
    <scope>NUCLEOTIDE SEQUENCE</scope>
    <source>
        <strain evidence="1">CGMCC 1.12187</strain>
    </source>
</reference>
<evidence type="ECO:0000313" key="2">
    <source>
        <dbReference type="Proteomes" id="UP000638848"/>
    </source>
</evidence>